<proteinExistence type="predicted"/>
<accession>A0A135T127</accession>
<gene>
    <name evidence="2" type="ORF">CNYM01_11764</name>
</gene>
<evidence type="ECO:0000256" key="1">
    <source>
        <dbReference type="SAM" id="MobiDB-lite"/>
    </source>
</evidence>
<feature type="region of interest" description="Disordered" evidence="1">
    <location>
        <begin position="37"/>
        <end position="103"/>
    </location>
</feature>
<sequence length="817" mass="90816">MQLASQCLCHLNRAACLGRRQSHQGLGAIRQTVPALPRNSRRSFATSKHSLRAPNLDPRASALPRCSPTSLHPVVNARDLSSTTTNTDSPPKPSDSLPFGSRSALLQPRTIRGRLIQREPDSGTSIDPEGGIWLSDKSDVELGGIPENEDDPSLWLSVLVAAKQKQGRGGVLAVWEAVKRRKSWRDVTSEGAKSLWGIILENVLHDEDRLKDVSLFAERLLDANSARWPSLYLTTVSYCLRKGQYRRALQWHMRLMPNFDPGQEAFCALLREFAATSDPDMQQILQALYLTAIHRGLYNEIIPLLYESGLSQQCAGWRQAFIHHDDLPPPNVESQPYLRFLARYYPTTTLELEEQVVIGLNSKAYWDAQDDSLWDVIHDTHGDESGPSGRQHSDKLGARWFASSWVPLDFAIHAVHALGVHHIGPLSLQSIALREPTAKGVLARIEQLRAVNIGIGHSAYAWVLKRFAENNEDELLAELLRTDIHPDVFDDPAMLASIRDKAFDEGDWKTHRLLLSVQPAMVEDSVDSTSNILLHHLVDEGRFKQGLALLDEMRTMDIGVHASTIQHICASLLDPLPWNPKTTTLNQEAFSTAIAFLTRLTLLQKPLHSRYWQKVLFGLGKFGRFDVLEDISLGILDTHRHLCISNAGLLPVHSLDAPPLGVESSARNVFVPTDLPISHEQHPMRRIFDNPALHAAIVRWGFKSGGLRCLDPAGDFPADTGAPGGGFSLARGVRLLAVLNDRGIPFRMSVVQEEVVKCLARAYLAQPNGAPRVHAGLPPLNSIRELFNKAAGRRLLPDVAELQDLMMEARGKQRRGQ</sequence>
<evidence type="ECO:0000313" key="2">
    <source>
        <dbReference type="EMBL" id="KXH41860.1"/>
    </source>
</evidence>
<feature type="region of interest" description="Disordered" evidence="1">
    <location>
        <begin position="113"/>
        <end position="132"/>
    </location>
</feature>
<dbReference type="OrthoDB" id="5366531at2759"/>
<dbReference type="Proteomes" id="UP000070054">
    <property type="component" value="Unassembled WGS sequence"/>
</dbReference>
<feature type="compositionally biased region" description="Polar residues" evidence="1">
    <location>
        <begin position="79"/>
        <end position="89"/>
    </location>
</feature>
<name>A0A135T127_9PEZI</name>
<dbReference type="EMBL" id="JEMN01001272">
    <property type="protein sequence ID" value="KXH41860.1"/>
    <property type="molecule type" value="Genomic_DNA"/>
</dbReference>
<comment type="caution">
    <text evidence="2">The sequence shown here is derived from an EMBL/GenBank/DDBJ whole genome shotgun (WGS) entry which is preliminary data.</text>
</comment>
<evidence type="ECO:0000313" key="3">
    <source>
        <dbReference type="Proteomes" id="UP000070054"/>
    </source>
</evidence>
<reference evidence="2 3" key="1">
    <citation type="submission" date="2014-02" db="EMBL/GenBank/DDBJ databases">
        <title>The genome sequence of Colletotrichum nymphaeae SA-01.</title>
        <authorList>
            <person name="Baroncelli R."/>
            <person name="Thon M.R."/>
        </authorList>
    </citation>
    <scope>NUCLEOTIDE SEQUENCE [LARGE SCALE GENOMIC DNA]</scope>
    <source>
        <strain evidence="2 3">SA-01</strain>
    </source>
</reference>
<keyword evidence="3" id="KW-1185">Reference proteome</keyword>
<protein>
    <submittedName>
        <fullName evidence="2">Pentatricopeptide repeat domain-containing protein</fullName>
    </submittedName>
</protein>
<organism evidence="2 3">
    <name type="scientific">Colletotrichum nymphaeae SA-01</name>
    <dbReference type="NCBI Taxonomy" id="1460502"/>
    <lineage>
        <taxon>Eukaryota</taxon>
        <taxon>Fungi</taxon>
        <taxon>Dikarya</taxon>
        <taxon>Ascomycota</taxon>
        <taxon>Pezizomycotina</taxon>
        <taxon>Sordariomycetes</taxon>
        <taxon>Hypocreomycetidae</taxon>
        <taxon>Glomerellales</taxon>
        <taxon>Glomerellaceae</taxon>
        <taxon>Colletotrichum</taxon>
        <taxon>Colletotrichum acutatum species complex</taxon>
    </lineage>
</organism>
<dbReference type="AlphaFoldDB" id="A0A135T127"/>